<sequence>TPTKLRHFLEHAERDLGVTDATSFYYWMEGKGYGLDILHAVLDSDLKELGVRPGDVLCLKQGARPLWFNGPDAK</sequence>
<evidence type="ECO:0000313" key="1">
    <source>
        <dbReference type="EMBL" id="KAE9399161.1"/>
    </source>
</evidence>
<dbReference type="EMBL" id="ML769473">
    <property type="protein sequence ID" value="KAE9399161.1"/>
    <property type="molecule type" value="Genomic_DNA"/>
</dbReference>
<protein>
    <recommendedName>
        <fullName evidence="3">SAM domain-containing protein</fullName>
    </recommendedName>
</protein>
<gene>
    <name evidence="1" type="ORF">BT96DRAFT_771043</name>
</gene>
<keyword evidence="2" id="KW-1185">Reference proteome</keyword>
<dbReference type="OrthoDB" id="3259884at2759"/>
<dbReference type="Proteomes" id="UP000799118">
    <property type="component" value="Unassembled WGS sequence"/>
</dbReference>
<reference evidence="1" key="1">
    <citation type="journal article" date="2019" name="Environ. Microbiol.">
        <title>Fungal ecological strategies reflected in gene transcription - a case study of two litter decomposers.</title>
        <authorList>
            <person name="Barbi F."/>
            <person name="Kohler A."/>
            <person name="Barry K."/>
            <person name="Baskaran P."/>
            <person name="Daum C."/>
            <person name="Fauchery L."/>
            <person name="Ihrmark K."/>
            <person name="Kuo A."/>
            <person name="LaButti K."/>
            <person name="Lipzen A."/>
            <person name="Morin E."/>
            <person name="Grigoriev I.V."/>
            <person name="Henrissat B."/>
            <person name="Lindahl B."/>
            <person name="Martin F."/>
        </authorList>
    </citation>
    <scope>NUCLEOTIDE SEQUENCE</scope>
    <source>
        <strain evidence="1">JB14</strain>
    </source>
</reference>
<feature type="non-terminal residue" evidence="1">
    <location>
        <position position="74"/>
    </location>
</feature>
<feature type="non-terminal residue" evidence="1">
    <location>
        <position position="1"/>
    </location>
</feature>
<evidence type="ECO:0000313" key="2">
    <source>
        <dbReference type="Proteomes" id="UP000799118"/>
    </source>
</evidence>
<dbReference type="AlphaFoldDB" id="A0A6A4HNG4"/>
<evidence type="ECO:0008006" key="3">
    <source>
        <dbReference type="Google" id="ProtNLM"/>
    </source>
</evidence>
<organism evidence="1 2">
    <name type="scientific">Gymnopus androsaceus JB14</name>
    <dbReference type="NCBI Taxonomy" id="1447944"/>
    <lineage>
        <taxon>Eukaryota</taxon>
        <taxon>Fungi</taxon>
        <taxon>Dikarya</taxon>
        <taxon>Basidiomycota</taxon>
        <taxon>Agaricomycotina</taxon>
        <taxon>Agaricomycetes</taxon>
        <taxon>Agaricomycetidae</taxon>
        <taxon>Agaricales</taxon>
        <taxon>Marasmiineae</taxon>
        <taxon>Omphalotaceae</taxon>
        <taxon>Gymnopus</taxon>
    </lineage>
</organism>
<proteinExistence type="predicted"/>
<name>A0A6A4HNG4_9AGAR</name>
<accession>A0A6A4HNG4</accession>